<evidence type="ECO:0000313" key="6">
    <source>
        <dbReference type="Proteomes" id="UP001238179"/>
    </source>
</evidence>
<evidence type="ECO:0000259" key="4">
    <source>
        <dbReference type="Pfam" id="PF07859"/>
    </source>
</evidence>
<reference evidence="6" key="1">
    <citation type="journal article" date="2023" name="Int. J. Syst. Evol. Microbiol.">
        <title>Mesoterricola silvestris gen. nov., sp. nov., Mesoterricola sediminis sp. nov., Geothrix oryzae sp. nov., Geothrix edaphica sp. nov., Geothrix rubra sp. nov., and Geothrix limicola sp. nov., six novel members of Acidobacteriota isolated from soils.</title>
        <authorList>
            <person name="Itoh H."/>
            <person name="Sugisawa Y."/>
            <person name="Mise K."/>
            <person name="Xu Z."/>
            <person name="Kuniyasu M."/>
            <person name="Ushijima N."/>
            <person name="Kawano K."/>
            <person name="Kobayashi E."/>
            <person name="Shiratori Y."/>
            <person name="Masuda Y."/>
            <person name="Senoo K."/>
        </authorList>
    </citation>
    <scope>NUCLEOTIDE SEQUENCE [LARGE SCALE GENOMIC DNA]</scope>
    <source>
        <strain evidence="6">W79</strain>
    </source>
</reference>
<dbReference type="InterPro" id="IPR019826">
    <property type="entry name" value="Carboxylesterase_B_AS"/>
</dbReference>
<evidence type="ECO:0000256" key="1">
    <source>
        <dbReference type="ARBA" id="ARBA00010515"/>
    </source>
</evidence>
<feature type="domain" description="Alpha/beta hydrolase fold-3" evidence="4">
    <location>
        <begin position="84"/>
        <end position="293"/>
    </location>
</feature>
<accession>A0AA48GYS1</accession>
<dbReference type="InterPro" id="IPR050300">
    <property type="entry name" value="GDXG_lipolytic_enzyme"/>
</dbReference>
<name>A0AA48GYS1_9BACT</name>
<evidence type="ECO:0000256" key="3">
    <source>
        <dbReference type="PROSITE-ProRule" id="PRU10038"/>
    </source>
</evidence>
<dbReference type="PANTHER" id="PTHR48081">
    <property type="entry name" value="AB HYDROLASE SUPERFAMILY PROTEIN C4A8.06C"/>
    <property type="match status" value="1"/>
</dbReference>
<dbReference type="InterPro" id="IPR033140">
    <property type="entry name" value="Lipase_GDXG_put_SER_AS"/>
</dbReference>
<dbReference type="Gene3D" id="3.40.50.1820">
    <property type="entry name" value="alpha/beta hydrolase"/>
    <property type="match status" value="1"/>
</dbReference>
<dbReference type="InterPro" id="IPR029058">
    <property type="entry name" value="AB_hydrolase_fold"/>
</dbReference>
<evidence type="ECO:0000313" key="5">
    <source>
        <dbReference type="EMBL" id="BDU74341.1"/>
    </source>
</evidence>
<dbReference type="FunFam" id="3.40.50.1820:FF:000089">
    <property type="entry name" value="Alpha/beta hydrolase"/>
    <property type="match status" value="1"/>
</dbReference>
<dbReference type="SUPFAM" id="SSF53474">
    <property type="entry name" value="alpha/beta-Hydrolases"/>
    <property type="match status" value="1"/>
</dbReference>
<dbReference type="InterPro" id="IPR013094">
    <property type="entry name" value="AB_hydrolase_3"/>
</dbReference>
<evidence type="ECO:0000256" key="2">
    <source>
        <dbReference type="ARBA" id="ARBA00022801"/>
    </source>
</evidence>
<dbReference type="RefSeq" id="WP_316413017.1">
    <property type="nucleotide sequence ID" value="NZ_AP027080.1"/>
</dbReference>
<gene>
    <name evidence="5" type="ORF">METEAL_35150</name>
</gene>
<dbReference type="AlphaFoldDB" id="A0AA48GYS1"/>
<dbReference type="PROSITE" id="PS01174">
    <property type="entry name" value="LIPASE_GDXG_SER"/>
    <property type="match status" value="1"/>
</dbReference>
<keyword evidence="2" id="KW-0378">Hydrolase</keyword>
<proteinExistence type="inferred from homology"/>
<comment type="similarity">
    <text evidence="1">Belongs to the 'GDXG' lipolytic enzyme family.</text>
</comment>
<dbReference type="GO" id="GO:0016787">
    <property type="term" value="F:hydrolase activity"/>
    <property type="evidence" value="ECO:0007669"/>
    <property type="project" value="UniProtKB-KW"/>
</dbReference>
<feature type="active site" evidence="3">
    <location>
        <position position="162"/>
    </location>
</feature>
<protein>
    <submittedName>
        <fullName evidence="5">Acetylhydrolase</fullName>
    </submittedName>
</protein>
<sequence length="326" mass="34766">MTVDFYPTYKSGRLHPECEALLAQIAQGGGLPVHAMSPSEARRGFLPPEWLEPPREEIAIRKTTAGAVPIRIYTPHGAGLKPVLVFFHGGGFVAGNLDEFDSFCTLLAEGARCIVVAVDYRLAPESPFPAAVEDAWAATRWVASHAVTFGGDASRLAVAGDSAGANLAAVVSMRAREDGGPGILHQVLICPWVDLSPGSEATESFRHFGEGLWLSTKGIEWYRHHYLTDPAQAGDPLASPLLAGTFENLPPALVLTAEFDVLADQGRAYAQRLEAAGVPVTFRCFPGMLHDFVVFPKRITPAWAALNQITSCLKDAFAGHAAAGPG</sequence>
<dbReference type="Proteomes" id="UP001238179">
    <property type="component" value="Chromosome"/>
</dbReference>
<dbReference type="KEGG" id="msil:METEAL_35150"/>
<dbReference type="PROSITE" id="PS00122">
    <property type="entry name" value="CARBOXYLESTERASE_B_1"/>
    <property type="match status" value="1"/>
</dbReference>
<organism evidence="5 6">
    <name type="scientific">Mesoterricola silvestris</name>
    <dbReference type="NCBI Taxonomy" id="2927979"/>
    <lineage>
        <taxon>Bacteria</taxon>
        <taxon>Pseudomonadati</taxon>
        <taxon>Acidobacteriota</taxon>
        <taxon>Holophagae</taxon>
        <taxon>Holophagales</taxon>
        <taxon>Holophagaceae</taxon>
        <taxon>Mesoterricola</taxon>
    </lineage>
</organism>
<dbReference type="EMBL" id="AP027080">
    <property type="protein sequence ID" value="BDU74341.1"/>
    <property type="molecule type" value="Genomic_DNA"/>
</dbReference>
<dbReference type="PANTHER" id="PTHR48081:SF8">
    <property type="entry name" value="ALPHA_BETA HYDROLASE FOLD-3 DOMAIN-CONTAINING PROTEIN-RELATED"/>
    <property type="match status" value="1"/>
</dbReference>
<dbReference type="Pfam" id="PF07859">
    <property type="entry name" value="Abhydrolase_3"/>
    <property type="match status" value="1"/>
</dbReference>
<keyword evidence="6" id="KW-1185">Reference proteome</keyword>